<dbReference type="EMBL" id="JAUDCG010000006">
    <property type="protein sequence ID" value="MDM8156459.1"/>
    <property type="molecule type" value="Genomic_DNA"/>
</dbReference>
<protein>
    <submittedName>
        <fullName evidence="8">PTS glucose transporter subunit IIA</fullName>
    </submittedName>
</protein>
<comment type="subcellular location">
    <subcellularLocation>
        <location evidence="1">Cytoplasm</location>
    </subcellularLocation>
</comment>
<reference evidence="8" key="2">
    <citation type="submission" date="2023-06" db="EMBL/GenBank/DDBJ databases">
        <authorList>
            <person name="Zeman M."/>
            <person name="Kubasova T."/>
            <person name="Jahodarova E."/>
            <person name="Nykrynova M."/>
            <person name="Rychlik I."/>
        </authorList>
    </citation>
    <scope>NUCLEOTIDE SEQUENCE</scope>
    <source>
        <strain evidence="8">ET39</strain>
    </source>
</reference>
<dbReference type="PROSITE" id="PS51093">
    <property type="entry name" value="PTS_EIIA_TYPE_1"/>
    <property type="match status" value="1"/>
</dbReference>
<feature type="domain" description="PTS EIIA type-1" evidence="7">
    <location>
        <begin position="34"/>
        <end position="138"/>
    </location>
</feature>
<dbReference type="PROSITE" id="PS00371">
    <property type="entry name" value="PTS_EIIA_TYPE_1_HIS"/>
    <property type="match status" value="1"/>
</dbReference>
<sequence>MGLFDKWKKKDTGAGDAIVAVVNGEMIPPEQISDPTFAKELMGQTIGFEPADGTIVSPCDGIVEVLYPTRHAFALRRSDGTGILVHIGIDTVNLNGDGFTAFVSQGDRVRAGDRIVEVDLSALRASHLEATTMLVIMEPAQPGQTITFTDYGVVRRGEIITRSQEAV</sequence>
<dbReference type="Proteomes" id="UP001529340">
    <property type="component" value="Unassembled WGS sequence"/>
</dbReference>
<gene>
    <name evidence="8" type="ORF">QUV96_02260</name>
</gene>
<evidence type="ECO:0000313" key="9">
    <source>
        <dbReference type="Proteomes" id="UP001529340"/>
    </source>
</evidence>
<keyword evidence="6" id="KW-0418">Kinase</keyword>
<name>A0ABT7UA19_9FIRM</name>
<dbReference type="InterPro" id="IPR011055">
    <property type="entry name" value="Dup_hybrid_motif"/>
</dbReference>
<dbReference type="SUPFAM" id="SSF51261">
    <property type="entry name" value="Duplicated hybrid motif"/>
    <property type="match status" value="1"/>
</dbReference>
<dbReference type="InterPro" id="IPR001127">
    <property type="entry name" value="PTS_EIIA_1_perm"/>
</dbReference>
<organism evidence="8 9">
    <name type="scientific">Amedibacillus dolichus</name>
    <dbReference type="NCBI Taxonomy" id="31971"/>
    <lineage>
        <taxon>Bacteria</taxon>
        <taxon>Bacillati</taxon>
        <taxon>Bacillota</taxon>
        <taxon>Erysipelotrichia</taxon>
        <taxon>Erysipelotrichales</taxon>
        <taxon>Erysipelotrichaceae</taxon>
        <taxon>Amedibacillus</taxon>
    </lineage>
</organism>
<dbReference type="NCBIfam" id="TIGR00830">
    <property type="entry name" value="PTBA"/>
    <property type="match status" value="1"/>
</dbReference>
<keyword evidence="3 8" id="KW-0762">Sugar transport</keyword>
<dbReference type="RefSeq" id="WP_289606930.1">
    <property type="nucleotide sequence ID" value="NZ_JAUDCG010000006.1"/>
</dbReference>
<keyword evidence="2" id="KW-0813">Transport</keyword>
<dbReference type="Pfam" id="PF00358">
    <property type="entry name" value="PTS_EIIA_1"/>
    <property type="match status" value="1"/>
</dbReference>
<keyword evidence="4" id="KW-0808">Transferase</keyword>
<evidence type="ECO:0000259" key="7">
    <source>
        <dbReference type="PROSITE" id="PS51093"/>
    </source>
</evidence>
<dbReference type="InterPro" id="IPR050890">
    <property type="entry name" value="PTS_EIIA_component"/>
</dbReference>
<evidence type="ECO:0000256" key="5">
    <source>
        <dbReference type="ARBA" id="ARBA00022683"/>
    </source>
</evidence>
<proteinExistence type="predicted"/>
<dbReference type="Gene3D" id="2.70.70.10">
    <property type="entry name" value="Glucose Permease (Domain IIA)"/>
    <property type="match status" value="1"/>
</dbReference>
<reference evidence="8" key="1">
    <citation type="submission" date="2023-06" db="EMBL/GenBank/DDBJ databases">
        <title>Identification and characterization of horizontal gene transfer across gut microbiota members of farm animals based on homology search.</title>
        <authorList>
            <person name="Schwarzerova J."/>
            <person name="Nykrynova M."/>
            <person name="Jureckova K."/>
            <person name="Cejkova D."/>
            <person name="Rychlik I."/>
        </authorList>
    </citation>
    <scope>NUCLEOTIDE SEQUENCE</scope>
    <source>
        <strain evidence="8">ET39</strain>
    </source>
</reference>
<keyword evidence="9" id="KW-1185">Reference proteome</keyword>
<evidence type="ECO:0000256" key="1">
    <source>
        <dbReference type="ARBA" id="ARBA00004496"/>
    </source>
</evidence>
<evidence type="ECO:0000256" key="3">
    <source>
        <dbReference type="ARBA" id="ARBA00022597"/>
    </source>
</evidence>
<evidence type="ECO:0000313" key="8">
    <source>
        <dbReference type="EMBL" id="MDM8156459.1"/>
    </source>
</evidence>
<evidence type="ECO:0000256" key="4">
    <source>
        <dbReference type="ARBA" id="ARBA00022679"/>
    </source>
</evidence>
<keyword evidence="5" id="KW-0598">Phosphotransferase system</keyword>
<evidence type="ECO:0000256" key="6">
    <source>
        <dbReference type="ARBA" id="ARBA00022777"/>
    </source>
</evidence>
<dbReference type="PANTHER" id="PTHR45008">
    <property type="entry name" value="PTS SYSTEM GLUCOSE-SPECIFIC EIIA COMPONENT"/>
    <property type="match status" value="1"/>
</dbReference>
<dbReference type="PANTHER" id="PTHR45008:SF1">
    <property type="entry name" value="PTS SYSTEM GLUCOSE-SPECIFIC EIIA COMPONENT"/>
    <property type="match status" value="1"/>
</dbReference>
<accession>A0ABT7UA19</accession>
<comment type="caution">
    <text evidence="8">The sequence shown here is derived from an EMBL/GenBank/DDBJ whole genome shotgun (WGS) entry which is preliminary data.</text>
</comment>
<evidence type="ECO:0000256" key="2">
    <source>
        <dbReference type="ARBA" id="ARBA00022448"/>
    </source>
</evidence>